<dbReference type="EMBL" id="JAHSPG010000001">
    <property type="protein sequence ID" value="MBV4355627.1"/>
    <property type="molecule type" value="Genomic_DNA"/>
</dbReference>
<dbReference type="Proteomes" id="UP000812270">
    <property type="component" value="Unassembled WGS sequence"/>
</dbReference>
<proteinExistence type="predicted"/>
<evidence type="ECO:0000313" key="2">
    <source>
        <dbReference type="Proteomes" id="UP000812270"/>
    </source>
</evidence>
<keyword evidence="2" id="KW-1185">Reference proteome</keyword>
<reference evidence="1" key="1">
    <citation type="submission" date="2021-06" db="EMBL/GenBank/DDBJ databases">
        <authorList>
            <person name="Huq M.A."/>
        </authorList>
    </citation>
    <scope>NUCLEOTIDE SEQUENCE</scope>
    <source>
        <strain evidence="1">MAH-26</strain>
    </source>
</reference>
<dbReference type="RefSeq" id="WP_217789179.1">
    <property type="nucleotide sequence ID" value="NZ_JAHSPG010000001.1"/>
</dbReference>
<sequence length="265" mass="28193">MNTTKIFEALANEKNETDISRRDALNKTLKLGLKAAIAAIPLGLSSIMSNRAFAQTSTPGVVDILNYALTLEYLESEFYQMGLASSGLVPSSDMNIIAQISKHEDAHVILLKSTITSLQGTPVSKPNFDFTAGGTFADVFSNYQTFLALSNAFEDTGVRAYKGQAANLLADKAAGAVITAALDIHSVEARHASEIRRLRGFKGWITQSQANGLPAAIYAGEDNTMQGGKDVKTITSVSADAITEAFDEPLTMAQVLAIAGPFIKA</sequence>
<dbReference type="AlphaFoldDB" id="A0A9E2S639"/>
<organism evidence="1 2">
    <name type="scientific">Pinibacter aurantiacus</name>
    <dbReference type="NCBI Taxonomy" id="2851599"/>
    <lineage>
        <taxon>Bacteria</taxon>
        <taxon>Pseudomonadati</taxon>
        <taxon>Bacteroidota</taxon>
        <taxon>Chitinophagia</taxon>
        <taxon>Chitinophagales</taxon>
        <taxon>Chitinophagaceae</taxon>
        <taxon>Pinibacter</taxon>
    </lineage>
</organism>
<gene>
    <name evidence="1" type="ORF">KTO63_00615</name>
</gene>
<dbReference type="Pfam" id="PF13668">
    <property type="entry name" value="Ferritin_2"/>
    <property type="match status" value="1"/>
</dbReference>
<name>A0A9E2S639_9BACT</name>
<protein>
    <submittedName>
        <fullName evidence="1">Ferritin-like domain-containing protein</fullName>
    </submittedName>
</protein>
<comment type="caution">
    <text evidence="1">The sequence shown here is derived from an EMBL/GenBank/DDBJ whole genome shotgun (WGS) entry which is preliminary data.</text>
</comment>
<accession>A0A9E2S639</accession>
<evidence type="ECO:0000313" key="1">
    <source>
        <dbReference type="EMBL" id="MBV4355627.1"/>
    </source>
</evidence>